<evidence type="ECO:0000256" key="3">
    <source>
        <dbReference type="ARBA" id="ARBA00012528"/>
    </source>
</evidence>
<dbReference type="EC" id="2.7.7.65" evidence="3"/>
<name>A0A4R6EMR2_SCAGO</name>
<gene>
    <name evidence="8" type="ORF">EC847_10227</name>
</gene>
<evidence type="ECO:0000256" key="1">
    <source>
        <dbReference type="ARBA" id="ARBA00001946"/>
    </source>
</evidence>
<feature type="transmembrane region" description="Helical" evidence="6">
    <location>
        <begin position="196"/>
        <end position="223"/>
    </location>
</feature>
<comment type="caution">
    <text evidence="8">The sequence shown here is derived from an EMBL/GenBank/DDBJ whole genome shotgun (WGS) entry which is preliminary data.</text>
</comment>
<dbReference type="PANTHER" id="PTHR45138">
    <property type="entry name" value="REGULATORY COMPONENTS OF SENSORY TRANSDUCTION SYSTEM"/>
    <property type="match status" value="1"/>
</dbReference>
<sequence>MHKLTIHPSTLLKEENTLFNTVALTVTTLVLFLASSVMQQAGHLALFWPLNALLVGLFLRFPFLNRPHNYLICSLVVLLANAASGNNDAGSVLITISNMSFVVILTKAILYEKKTPEEQLKINVLRLYSYCLLTALISSLLGSYAFGLTSHQTFIDIYSVWFSEQFSTSVLVLPFLLTWTGSLVPKKIDLLQVMPLSLLILSIVASSHSGGIGSLAVTLPALIWCAISYSLPVTCLLTQLTGIAEVLMVDSHWVYNGISGHITQIVSARMGIASVAISPVMVAVSVQAINMLVKQLSARANYDYLTRVHSRFGLYEKLRLQDEKTVNTALNVLLLDIDHFKSINDTHGHDCGDSVLTEFARRVKDVVGEKGIVARMGGEEFAVVMPDACGDNGYLLAEEIRAEIEQMEVNWEGDTLSLTVSIGLSHGQAARRQLVDAFDKLLSEADRYLYQSKKAGRNRTSAAPAVMDKLLVSSAS</sequence>
<dbReference type="SMART" id="SM00267">
    <property type="entry name" value="GGDEF"/>
    <property type="match status" value="1"/>
</dbReference>
<evidence type="ECO:0000256" key="4">
    <source>
        <dbReference type="ARBA" id="ARBA00023134"/>
    </source>
</evidence>
<comment type="cofactor">
    <cofactor evidence="1">
        <name>Mg(2+)</name>
        <dbReference type="ChEBI" id="CHEBI:18420"/>
    </cofactor>
</comment>
<dbReference type="InterPro" id="IPR050469">
    <property type="entry name" value="Diguanylate_Cyclase"/>
</dbReference>
<dbReference type="Proteomes" id="UP000295530">
    <property type="component" value="Unassembled WGS sequence"/>
</dbReference>
<evidence type="ECO:0000256" key="5">
    <source>
        <dbReference type="ARBA" id="ARBA00034247"/>
    </source>
</evidence>
<dbReference type="GO" id="GO:0005525">
    <property type="term" value="F:GTP binding"/>
    <property type="evidence" value="ECO:0007669"/>
    <property type="project" value="UniProtKB-KW"/>
</dbReference>
<feature type="transmembrane region" description="Helical" evidence="6">
    <location>
        <begin position="166"/>
        <end position="184"/>
    </location>
</feature>
<accession>A0A4R6EMR2</accession>
<dbReference type="CDD" id="cd01949">
    <property type="entry name" value="GGDEF"/>
    <property type="match status" value="1"/>
</dbReference>
<dbReference type="InterPro" id="IPR029787">
    <property type="entry name" value="Nucleotide_cyclase"/>
</dbReference>
<dbReference type="SUPFAM" id="SSF55073">
    <property type="entry name" value="Nucleotide cyclase"/>
    <property type="match status" value="1"/>
</dbReference>
<feature type="transmembrane region" description="Helical" evidence="6">
    <location>
        <begin position="123"/>
        <end position="146"/>
    </location>
</feature>
<evidence type="ECO:0000256" key="6">
    <source>
        <dbReference type="SAM" id="Phobius"/>
    </source>
</evidence>
<dbReference type="AlphaFoldDB" id="A0A4R6EMR2"/>
<feature type="transmembrane region" description="Helical" evidence="6">
    <location>
        <begin position="21"/>
        <end position="38"/>
    </location>
</feature>
<dbReference type="FunFam" id="3.30.70.270:FF:000001">
    <property type="entry name" value="Diguanylate cyclase domain protein"/>
    <property type="match status" value="1"/>
</dbReference>
<comment type="pathway">
    <text evidence="2">Purine metabolism; 3',5'-cyclic di-GMP biosynthesis.</text>
</comment>
<dbReference type="GO" id="GO:0005886">
    <property type="term" value="C:plasma membrane"/>
    <property type="evidence" value="ECO:0007669"/>
    <property type="project" value="TreeGrafter"/>
</dbReference>
<evidence type="ECO:0000259" key="7">
    <source>
        <dbReference type="PROSITE" id="PS50887"/>
    </source>
</evidence>
<evidence type="ECO:0000313" key="8">
    <source>
        <dbReference type="EMBL" id="TDN60455.1"/>
    </source>
</evidence>
<feature type="transmembrane region" description="Helical" evidence="6">
    <location>
        <begin position="270"/>
        <end position="293"/>
    </location>
</feature>
<dbReference type="OrthoDB" id="9812260at2"/>
<keyword evidence="9" id="KW-1185">Reference proteome</keyword>
<dbReference type="Gene3D" id="3.30.70.270">
    <property type="match status" value="1"/>
</dbReference>
<protein>
    <recommendedName>
        <fullName evidence="3">diguanylate cyclase</fullName>
        <ecNumber evidence="3">2.7.7.65</ecNumber>
    </recommendedName>
</protein>
<evidence type="ECO:0000313" key="9">
    <source>
        <dbReference type="Proteomes" id="UP000295530"/>
    </source>
</evidence>
<dbReference type="GO" id="GO:1902201">
    <property type="term" value="P:negative regulation of bacterial-type flagellum-dependent cell motility"/>
    <property type="evidence" value="ECO:0007669"/>
    <property type="project" value="TreeGrafter"/>
</dbReference>
<feature type="transmembrane region" description="Helical" evidence="6">
    <location>
        <begin position="229"/>
        <end position="249"/>
    </location>
</feature>
<dbReference type="NCBIfam" id="TIGR00254">
    <property type="entry name" value="GGDEF"/>
    <property type="match status" value="1"/>
</dbReference>
<dbReference type="EMBL" id="SNVX01000002">
    <property type="protein sequence ID" value="TDN60455.1"/>
    <property type="molecule type" value="Genomic_DNA"/>
</dbReference>
<dbReference type="RefSeq" id="WP_133460330.1">
    <property type="nucleotide sequence ID" value="NZ_SNVX01000002.1"/>
</dbReference>
<comment type="catalytic activity">
    <reaction evidence="5">
        <text>2 GTP = 3',3'-c-di-GMP + 2 diphosphate</text>
        <dbReference type="Rhea" id="RHEA:24898"/>
        <dbReference type="ChEBI" id="CHEBI:33019"/>
        <dbReference type="ChEBI" id="CHEBI:37565"/>
        <dbReference type="ChEBI" id="CHEBI:58805"/>
        <dbReference type="EC" id="2.7.7.65"/>
    </reaction>
</comment>
<dbReference type="InterPro" id="IPR000160">
    <property type="entry name" value="GGDEF_dom"/>
</dbReference>
<proteinExistence type="predicted"/>
<dbReference type="GO" id="GO:0052621">
    <property type="term" value="F:diguanylate cyclase activity"/>
    <property type="evidence" value="ECO:0007669"/>
    <property type="project" value="UniProtKB-EC"/>
</dbReference>
<dbReference type="GO" id="GO:0043709">
    <property type="term" value="P:cell adhesion involved in single-species biofilm formation"/>
    <property type="evidence" value="ECO:0007669"/>
    <property type="project" value="TreeGrafter"/>
</dbReference>
<dbReference type="PROSITE" id="PS50887">
    <property type="entry name" value="GGDEF"/>
    <property type="match status" value="1"/>
</dbReference>
<feature type="transmembrane region" description="Helical" evidence="6">
    <location>
        <begin position="44"/>
        <end position="63"/>
    </location>
</feature>
<reference evidence="8 9" key="1">
    <citation type="submission" date="2019-03" db="EMBL/GenBank/DDBJ databases">
        <title>Genomic analyses of the natural microbiome of Caenorhabditis elegans.</title>
        <authorList>
            <person name="Samuel B."/>
        </authorList>
    </citation>
    <scope>NUCLEOTIDE SEQUENCE [LARGE SCALE GENOMIC DNA]</scope>
    <source>
        <strain evidence="8 9">BIGb0156</strain>
    </source>
</reference>
<dbReference type="InterPro" id="IPR043128">
    <property type="entry name" value="Rev_trsase/Diguanyl_cyclase"/>
</dbReference>
<keyword evidence="6" id="KW-0472">Membrane</keyword>
<keyword evidence="6" id="KW-0812">Transmembrane</keyword>
<dbReference type="PANTHER" id="PTHR45138:SF9">
    <property type="entry name" value="DIGUANYLATE CYCLASE DGCM-RELATED"/>
    <property type="match status" value="1"/>
</dbReference>
<keyword evidence="4" id="KW-0342">GTP-binding</keyword>
<organism evidence="8 9">
    <name type="scientific">Scandinavium goeteborgense</name>
    <dbReference type="NCBI Taxonomy" id="1851514"/>
    <lineage>
        <taxon>Bacteria</taxon>
        <taxon>Pseudomonadati</taxon>
        <taxon>Pseudomonadota</taxon>
        <taxon>Gammaproteobacteria</taxon>
        <taxon>Enterobacterales</taxon>
        <taxon>Enterobacteriaceae</taxon>
        <taxon>Scandinavium</taxon>
    </lineage>
</organism>
<keyword evidence="4" id="KW-0547">Nucleotide-binding</keyword>
<dbReference type="Pfam" id="PF00990">
    <property type="entry name" value="GGDEF"/>
    <property type="match status" value="1"/>
</dbReference>
<feature type="transmembrane region" description="Helical" evidence="6">
    <location>
        <begin position="92"/>
        <end position="111"/>
    </location>
</feature>
<evidence type="ECO:0000256" key="2">
    <source>
        <dbReference type="ARBA" id="ARBA00004665"/>
    </source>
</evidence>
<keyword evidence="6" id="KW-1133">Transmembrane helix</keyword>
<feature type="domain" description="GGDEF" evidence="7">
    <location>
        <begin position="328"/>
        <end position="465"/>
    </location>
</feature>